<comment type="caution">
    <text evidence="1">The sequence shown here is derived from an EMBL/GenBank/DDBJ whole genome shotgun (WGS) entry which is preliminary data.</text>
</comment>
<dbReference type="EMBL" id="BAAAQD010000023">
    <property type="protein sequence ID" value="GAA1553416.1"/>
    <property type="molecule type" value="Genomic_DNA"/>
</dbReference>
<sequence>MRAVRTLVEYATALREATEQHDLDAYADALHGITQTGGYTPREQVDVALAHLRPLLEHLPLSAAPGLARITANLCLFGSDINALVPVFVERACTAVENTFVFNMSWDQLFGTQAPPAAREEAAAEHMQRFVDVVCSHGVARDKAVEIAEAWAFVGIWVQPVLFLAQHQAVRAALPQRERLTKLIEIARHIVEQAHFLHGLLHVLDEQPLIALHRETGRGYRLRITGVGDHRQLHTLLAGLLIGPESLGQLPGQRPADCDLVAASTGDVLDLDEPITGTIILNDAAGEWVWDGIPADIAAIDGVRVVVMDPPTVTRTWNTARIYPGMVAQIEFEDELPPGEAAAWLSRCAPPKRTT</sequence>
<reference evidence="2" key="1">
    <citation type="journal article" date="2019" name="Int. J. Syst. Evol. Microbiol.">
        <title>The Global Catalogue of Microorganisms (GCM) 10K type strain sequencing project: providing services to taxonomists for standard genome sequencing and annotation.</title>
        <authorList>
            <consortium name="The Broad Institute Genomics Platform"/>
            <consortium name="The Broad Institute Genome Sequencing Center for Infectious Disease"/>
            <person name="Wu L."/>
            <person name="Ma J."/>
        </authorList>
    </citation>
    <scope>NUCLEOTIDE SEQUENCE [LARGE SCALE GENOMIC DNA]</scope>
    <source>
        <strain evidence="2">JCM 15933</strain>
    </source>
</reference>
<keyword evidence="2" id="KW-1185">Reference proteome</keyword>
<evidence type="ECO:0000313" key="1">
    <source>
        <dbReference type="EMBL" id="GAA1553416.1"/>
    </source>
</evidence>
<proteinExistence type="predicted"/>
<evidence type="ECO:0000313" key="2">
    <source>
        <dbReference type="Proteomes" id="UP001501470"/>
    </source>
</evidence>
<gene>
    <name evidence="1" type="ORF">GCM10009827_087660</name>
</gene>
<name>A0ABP4N439_9ACTN</name>
<organism evidence="1 2">
    <name type="scientific">Dactylosporangium maewongense</name>
    <dbReference type="NCBI Taxonomy" id="634393"/>
    <lineage>
        <taxon>Bacteria</taxon>
        <taxon>Bacillati</taxon>
        <taxon>Actinomycetota</taxon>
        <taxon>Actinomycetes</taxon>
        <taxon>Micromonosporales</taxon>
        <taxon>Micromonosporaceae</taxon>
        <taxon>Dactylosporangium</taxon>
    </lineage>
</organism>
<dbReference type="Proteomes" id="UP001501470">
    <property type="component" value="Unassembled WGS sequence"/>
</dbReference>
<protein>
    <submittedName>
        <fullName evidence="1">Uncharacterized protein</fullName>
    </submittedName>
</protein>
<accession>A0ABP4N439</accession>